<dbReference type="AlphaFoldDB" id="A0A6I3ILK2"/>
<evidence type="ECO:0000259" key="8">
    <source>
        <dbReference type="PROSITE" id="PS51462"/>
    </source>
</evidence>
<dbReference type="GO" id="GO:0030145">
    <property type="term" value="F:manganese ion binding"/>
    <property type="evidence" value="ECO:0007669"/>
    <property type="project" value="InterPro"/>
</dbReference>
<dbReference type="InterPro" id="IPR045121">
    <property type="entry name" value="CoAse"/>
</dbReference>
<keyword evidence="7" id="KW-0464">Manganese</keyword>
<evidence type="ECO:0000256" key="7">
    <source>
        <dbReference type="ARBA" id="ARBA00023211"/>
    </source>
</evidence>
<evidence type="ECO:0000256" key="5">
    <source>
        <dbReference type="ARBA" id="ARBA00022801"/>
    </source>
</evidence>
<protein>
    <submittedName>
        <fullName evidence="9">NUDIX domain-containing protein</fullName>
    </submittedName>
</protein>
<name>A0A6I3ILK2_9MICO</name>
<evidence type="ECO:0000256" key="3">
    <source>
        <dbReference type="ARBA" id="ARBA00006506"/>
    </source>
</evidence>
<proteinExistence type="inferred from homology"/>
<dbReference type="Gene3D" id="3.90.79.10">
    <property type="entry name" value="Nucleoside Triphosphate Pyrophosphohydrolase"/>
    <property type="match status" value="1"/>
</dbReference>
<dbReference type="PROSITE" id="PS51462">
    <property type="entry name" value="NUDIX"/>
    <property type="match status" value="1"/>
</dbReference>
<keyword evidence="10" id="KW-1185">Reference proteome</keyword>
<dbReference type="PROSITE" id="PS01293">
    <property type="entry name" value="NUDIX_COA"/>
    <property type="match status" value="1"/>
</dbReference>
<evidence type="ECO:0000256" key="1">
    <source>
        <dbReference type="ARBA" id="ARBA00001936"/>
    </source>
</evidence>
<dbReference type="GO" id="GO:0000287">
    <property type="term" value="F:magnesium ion binding"/>
    <property type="evidence" value="ECO:0007669"/>
    <property type="project" value="InterPro"/>
</dbReference>
<comment type="cofactor">
    <cofactor evidence="2">
        <name>Mg(2+)</name>
        <dbReference type="ChEBI" id="CHEBI:18420"/>
    </cofactor>
</comment>
<feature type="domain" description="Nudix hydrolase" evidence="8">
    <location>
        <begin position="35"/>
        <end position="176"/>
    </location>
</feature>
<dbReference type="InterPro" id="IPR000059">
    <property type="entry name" value="NUDIX_hydrolase_NudL_CS"/>
</dbReference>
<evidence type="ECO:0000313" key="10">
    <source>
        <dbReference type="Proteomes" id="UP000431092"/>
    </source>
</evidence>
<evidence type="ECO:0000256" key="4">
    <source>
        <dbReference type="ARBA" id="ARBA00022723"/>
    </source>
</evidence>
<dbReference type="InterPro" id="IPR000086">
    <property type="entry name" value="NUDIX_hydrolase_dom"/>
</dbReference>
<evidence type="ECO:0000256" key="2">
    <source>
        <dbReference type="ARBA" id="ARBA00001946"/>
    </source>
</evidence>
<sequence length="217" mass="23818">MTPARPQWLDTLVDRLGTTPAHYYSRFLPPQEGAGRRAGVLVLVGPRDGDGTDHEILLTERAHGMRSHAGQVAFPGGSVDPGDRDVVDAALREAHEEVGLDRTSVEVLATVPELYMPHRDFGVTPVVGWWREPHPLTAGDPREVASVLRAPVSELVDPANRFTVTHPNGYRGPAFEVDGLLVWGFTAGILSKLLDLAGLAEPWDVSRLEELPEQMWR</sequence>
<dbReference type="CDD" id="cd03426">
    <property type="entry name" value="NUDIX_CoAse_Nudt7"/>
    <property type="match status" value="1"/>
</dbReference>
<dbReference type="PANTHER" id="PTHR12992:SF11">
    <property type="entry name" value="MITOCHONDRIAL COENZYME A DIPHOSPHATASE NUDT8"/>
    <property type="match status" value="1"/>
</dbReference>
<dbReference type="Proteomes" id="UP000431092">
    <property type="component" value="Unassembled WGS sequence"/>
</dbReference>
<dbReference type="Pfam" id="PF00293">
    <property type="entry name" value="NUDIX"/>
    <property type="match status" value="1"/>
</dbReference>
<keyword evidence="6" id="KW-0460">Magnesium</keyword>
<dbReference type="EMBL" id="WLVL01000039">
    <property type="protein sequence ID" value="MTB72575.1"/>
    <property type="molecule type" value="Genomic_DNA"/>
</dbReference>
<comment type="caution">
    <text evidence="9">The sequence shown here is derived from an EMBL/GenBank/DDBJ whole genome shotgun (WGS) entry which is preliminary data.</text>
</comment>
<organism evidence="9 10">
    <name type="scientific">Arsenicicoccus cauae</name>
    <dbReference type="NCBI Taxonomy" id="2663847"/>
    <lineage>
        <taxon>Bacteria</taxon>
        <taxon>Bacillati</taxon>
        <taxon>Actinomycetota</taxon>
        <taxon>Actinomycetes</taxon>
        <taxon>Micrococcales</taxon>
        <taxon>Intrasporangiaceae</taxon>
        <taxon>Arsenicicoccus</taxon>
    </lineage>
</organism>
<accession>A0A6I3ILK2</accession>
<dbReference type="PANTHER" id="PTHR12992">
    <property type="entry name" value="NUDIX HYDROLASE"/>
    <property type="match status" value="1"/>
</dbReference>
<dbReference type="InterPro" id="IPR015797">
    <property type="entry name" value="NUDIX_hydrolase-like_dom_sf"/>
</dbReference>
<evidence type="ECO:0000313" key="9">
    <source>
        <dbReference type="EMBL" id="MTB72575.1"/>
    </source>
</evidence>
<gene>
    <name evidence="9" type="ORF">GGG17_11460</name>
</gene>
<evidence type="ECO:0000256" key="6">
    <source>
        <dbReference type="ARBA" id="ARBA00022842"/>
    </source>
</evidence>
<keyword evidence="4" id="KW-0479">Metal-binding</keyword>
<dbReference type="SUPFAM" id="SSF55811">
    <property type="entry name" value="Nudix"/>
    <property type="match status" value="1"/>
</dbReference>
<dbReference type="GO" id="GO:0010945">
    <property type="term" value="F:coenzyme A diphosphatase activity"/>
    <property type="evidence" value="ECO:0007669"/>
    <property type="project" value="InterPro"/>
</dbReference>
<keyword evidence="5" id="KW-0378">Hydrolase</keyword>
<comment type="similarity">
    <text evidence="3">Belongs to the Nudix hydrolase family. PCD1 subfamily.</text>
</comment>
<dbReference type="RefSeq" id="WP_154593839.1">
    <property type="nucleotide sequence ID" value="NZ_WLVL01000039.1"/>
</dbReference>
<dbReference type="GO" id="GO:0009132">
    <property type="term" value="P:nucleoside diphosphate metabolic process"/>
    <property type="evidence" value="ECO:0007669"/>
    <property type="project" value="InterPro"/>
</dbReference>
<reference evidence="9 10" key="1">
    <citation type="submission" date="2019-11" db="EMBL/GenBank/DDBJ databases">
        <title>Whole genome sequencing identifies a novel species of the genus Arsenicicoccus isolated from human blood.</title>
        <authorList>
            <person name="Jeong J.H."/>
            <person name="Kweon O.J."/>
            <person name="Kim H.R."/>
            <person name="Kim T.-H."/>
            <person name="Ha S.-M."/>
            <person name="Lee M.-K."/>
        </authorList>
    </citation>
    <scope>NUCLEOTIDE SEQUENCE [LARGE SCALE GENOMIC DNA]</scope>
    <source>
        <strain evidence="9 10">MKL-02</strain>
    </source>
</reference>
<comment type="cofactor">
    <cofactor evidence="1">
        <name>Mn(2+)</name>
        <dbReference type="ChEBI" id="CHEBI:29035"/>
    </cofactor>
</comment>